<dbReference type="InterPro" id="IPR051138">
    <property type="entry name" value="PIM_Ser/Thr_kinase"/>
</dbReference>
<gene>
    <name evidence="14" type="primary">LOC101884966</name>
</gene>
<dbReference type="AlphaFoldDB" id="A0AB32T8X7"/>
<evidence type="ECO:0000256" key="1">
    <source>
        <dbReference type="ARBA" id="ARBA00005505"/>
    </source>
</evidence>
<evidence type="ECO:0000256" key="7">
    <source>
        <dbReference type="ARBA" id="ARBA00022840"/>
    </source>
</evidence>
<keyword evidence="13" id="KW-1185">Reference proteome</keyword>
<protein>
    <recommendedName>
        <fullName evidence="2">non-specific serine/threonine protein kinase</fullName>
        <ecNumber evidence="2">2.7.11.1</ecNumber>
    </recommendedName>
</protein>
<dbReference type="RefSeq" id="XP_068070375.1">
    <property type="nucleotide sequence ID" value="XM_068214274.2"/>
</dbReference>
<dbReference type="SMART" id="SM00220">
    <property type="entry name" value="S_TKc"/>
    <property type="match status" value="1"/>
</dbReference>
<dbReference type="InterPro" id="IPR000719">
    <property type="entry name" value="Prot_kinase_dom"/>
</dbReference>
<evidence type="ECO:0000259" key="12">
    <source>
        <dbReference type="PROSITE" id="PS50011"/>
    </source>
</evidence>
<keyword evidence="4" id="KW-0808">Transferase</keyword>
<keyword evidence="5 10" id="KW-0547">Nucleotide-binding</keyword>
<comment type="similarity">
    <text evidence="1">Belongs to the protein kinase superfamily. CAMK Ser/Thr protein kinase family. PIM subfamily.</text>
</comment>
<organism evidence="13 14">
    <name type="scientific">Danio rerio</name>
    <name type="common">Zebrafish</name>
    <name type="synonym">Brachydanio rerio</name>
    <dbReference type="NCBI Taxonomy" id="7955"/>
    <lineage>
        <taxon>Eukaryota</taxon>
        <taxon>Metazoa</taxon>
        <taxon>Chordata</taxon>
        <taxon>Craniata</taxon>
        <taxon>Vertebrata</taxon>
        <taxon>Euteleostomi</taxon>
        <taxon>Actinopterygii</taxon>
        <taxon>Neopterygii</taxon>
        <taxon>Teleostei</taxon>
        <taxon>Ostariophysi</taxon>
        <taxon>Cypriniformes</taxon>
        <taxon>Danionidae</taxon>
        <taxon>Danioninae</taxon>
        <taxon>Danio</taxon>
    </lineage>
</organism>
<evidence type="ECO:0000256" key="10">
    <source>
        <dbReference type="PROSITE-ProRule" id="PRU10141"/>
    </source>
</evidence>
<feature type="region of interest" description="Disordered" evidence="11">
    <location>
        <begin position="1"/>
        <end position="22"/>
    </location>
</feature>
<dbReference type="InterPro" id="IPR011009">
    <property type="entry name" value="Kinase-like_dom_sf"/>
</dbReference>
<dbReference type="PROSITE" id="PS00107">
    <property type="entry name" value="PROTEIN_KINASE_ATP"/>
    <property type="match status" value="1"/>
</dbReference>
<dbReference type="EC" id="2.7.11.1" evidence="2"/>
<reference evidence="14" key="1">
    <citation type="submission" date="2025-08" db="UniProtKB">
        <authorList>
            <consortium name="RefSeq"/>
        </authorList>
    </citation>
    <scope>IDENTIFICATION</scope>
    <source>
        <strain evidence="14">Tuebingen</strain>
        <tissue evidence="14">Fibroblasts and whole tissue</tissue>
    </source>
</reference>
<comment type="catalytic activity">
    <reaction evidence="9">
        <text>L-seryl-[protein] + ATP = O-phospho-L-seryl-[protein] + ADP + H(+)</text>
        <dbReference type="Rhea" id="RHEA:17989"/>
        <dbReference type="Rhea" id="RHEA-COMP:9863"/>
        <dbReference type="Rhea" id="RHEA-COMP:11604"/>
        <dbReference type="ChEBI" id="CHEBI:15378"/>
        <dbReference type="ChEBI" id="CHEBI:29999"/>
        <dbReference type="ChEBI" id="CHEBI:30616"/>
        <dbReference type="ChEBI" id="CHEBI:83421"/>
        <dbReference type="ChEBI" id="CHEBI:456216"/>
        <dbReference type="EC" id="2.7.11.1"/>
    </reaction>
</comment>
<dbReference type="Gene3D" id="3.30.200.20">
    <property type="entry name" value="Phosphorylase Kinase, domain 1"/>
    <property type="match status" value="1"/>
</dbReference>
<evidence type="ECO:0000256" key="6">
    <source>
        <dbReference type="ARBA" id="ARBA00022777"/>
    </source>
</evidence>
<evidence type="ECO:0000256" key="4">
    <source>
        <dbReference type="ARBA" id="ARBA00022679"/>
    </source>
</evidence>
<dbReference type="GeneID" id="101884966"/>
<feature type="binding site" evidence="10">
    <location>
        <position position="63"/>
    </location>
    <ligand>
        <name>ATP</name>
        <dbReference type="ChEBI" id="CHEBI:30616"/>
    </ligand>
</feature>
<proteinExistence type="inferred from homology"/>
<dbReference type="SUPFAM" id="SSF56112">
    <property type="entry name" value="Protein kinase-like (PK-like)"/>
    <property type="match status" value="1"/>
</dbReference>
<evidence type="ECO:0000256" key="3">
    <source>
        <dbReference type="ARBA" id="ARBA00022527"/>
    </source>
</evidence>
<evidence type="ECO:0000313" key="13">
    <source>
        <dbReference type="Proteomes" id="UP000000437"/>
    </source>
</evidence>
<evidence type="ECO:0000256" key="11">
    <source>
        <dbReference type="SAM" id="MobiDB-lite"/>
    </source>
</evidence>
<evidence type="ECO:0000256" key="8">
    <source>
        <dbReference type="ARBA" id="ARBA00047899"/>
    </source>
</evidence>
<feature type="domain" description="Protein kinase" evidence="12">
    <location>
        <begin position="34"/>
        <end position="275"/>
    </location>
</feature>
<dbReference type="KEGG" id="dre:101884966"/>
<evidence type="ECO:0000256" key="2">
    <source>
        <dbReference type="ARBA" id="ARBA00012513"/>
    </source>
</evidence>
<dbReference type="Pfam" id="PF00069">
    <property type="entry name" value="Pkinase"/>
    <property type="match status" value="1"/>
</dbReference>
<dbReference type="PROSITE" id="PS50011">
    <property type="entry name" value="PROTEIN_KINASE_DOM"/>
    <property type="match status" value="1"/>
</dbReference>
<evidence type="ECO:0000313" key="14">
    <source>
        <dbReference type="RefSeq" id="XP_068070375.1"/>
    </source>
</evidence>
<evidence type="ECO:0000256" key="9">
    <source>
        <dbReference type="ARBA" id="ARBA00048679"/>
    </source>
</evidence>
<keyword evidence="7 10" id="KW-0067">ATP-binding</keyword>
<name>A0AB32T8X7_DANRE</name>
<dbReference type="GO" id="GO:0004674">
    <property type="term" value="F:protein serine/threonine kinase activity"/>
    <property type="evidence" value="ECO:0007669"/>
    <property type="project" value="UniProtKB-KW"/>
</dbReference>
<keyword evidence="3" id="KW-0723">Serine/threonine-protein kinase</keyword>
<dbReference type="Gene3D" id="1.10.510.10">
    <property type="entry name" value="Transferase(Phosphotransferase) domain 1"/>
    <property type="match status" value="1"/>
</dbReference>
<dbReference type="GO" id="GO:0005524">
    <property type="term" value="F:ATP binding"/>
    <property type="evidence" value="ECO:0007669"/>
    <property type="project" value="UniProtKB-UniRule"/>
</dbReference>
<comment type="catalytic activity">
    <reaction evidence="8">
        <text>L-threonyl-[protein] + ATP = O-phospho-L-threonyl-[protein] + ADP + H(+)</text>
        <dbReference type="Rhea" id="RHEA:46608"/>
        <dbReference type="Rhea" id="RHEA-COMP:11060"/>
        <dbReference type="Rhea" id="RHEA-COMP:11605"/>
        <dbReference type="ChEBI" id="CHEBI:15378"/>
        <dbReference type="ChEBI" id="CHEBI:30013"/>
        <dbReference type="ChEBI" id="CHEBI:30616"/>
        <dbReference type="ChEBI" id="CHEBI:61977"/>
        <dbReference type="ChEBI" id="CHEBI:456216"/>
        <dbReference type="EC" id="2.7.11.1"/>
    </reaction>
</comment>
<dbReference type="Proteomes" id="UP000000437">
    <property type="component" value="Chromosome 16"/>
</dbReference>
<dbReference type="InterPro" id="IPR017441">
    <property type="entry name" value="Protein_kinase_ATP_BS"/>
</dbReference>
<keyword evidence="6 14" id="KW-0418">Kinase</keyword>
<evidence type="ECO:0000256" key="5">
    <source>
        <dbReference type="ARBA" id="ARBA00022741"/>
    </source>
</evidence>
<dbReference type="PANTHER" id="PTHR22984">
    <property type="entry name" value="SERINE/THREONINE-PROTEIN KINASE PIM"/>
    <property type="match status" value="1"/>
</dbReference>
<sequence length="275" mass="31114">MEQSMFYVPGPSGRSRASSMLRIGPSPGSVKEKYDVREKIGEGCYGQVYIGIRKSDRKQFAIKVTDYGDNSGVPGYAGELPKEVAMMTIVRDSPCPFLIKLQEWFLVKEEKLPDGEMIRTIAMVIEHPGPCRTLAEFLEEHPNLERRDARTLIQQIVKAAQACKRQEICHFDIHDHNILVISPPLHIKLIDFGCGLHIFHDPDNHPRRDTVISPVTAEQITVNQLVTIVEGIARHCSSIPTAFMEYITACRSSLNVEEVVQHTVEEILDQPWLRD</sequence>
<accession>A0AB32T8X7</accession>
<dbReference type="PANTHER" id="PTHR22984:SF11">
    <property type="entry name" value="AURORA KINASE-RELATED"/>
    <property type="match status" value="1"/>
</dbReference>